<dbReference type="EMBL" id="PFWU01000005">
    <property type="protein sequence ID" value="PJA46269.1"/>
    <property type="molecule type" value="Genomic_DNA"/>
</dbReference>
<organism evidence="1 2">
    <name type="scientific">Candidatus Uhrbacteria bacterium CG_4_9_14_3_um_filter_50_9</name>
    <dbReference type="NCBI Taxonomy" id="1975035"/>
    <lineage>
        <taxon>Bacteria</taxon>
        <taxon>Candidatus Uhriibacteriota</taxon>
    </lineage>
</organism>
<dbReference type="InterPro" id="IPR007060">
    <property type="entry name" value="FtsL/DivIC"/>
</dbReference>
<evidence type="ECO:0000313" key="2">
    <source>
        <dbReference type="Proteomes" id="UP000229385"/>
    </source>
</evidence>
<name>A0A2M7XEF6_9BACT</name>
<protein>
    <recommendedName>
        <fullName evidence="3">Cell division protein FtsL</fullName>
    </recommendedName>
</protein>
<accession>A0A2M7XEF6</accession>
<dbReference type="Proteomes" id="UP000229385">
    <property type="component" value="Unassembled WGS sequence"/>
</dbReference>
<sequence length="151" mass="17383">MPAPRGTFVQRLVKWRFLFVVNLVVVLFLSLSLGREVVRHKTIQNEIQFMEAQAQTLAAANIEMSLLQSALQSESYIEREARLKLGMQLPGETVIVVQEQDTGTRTVAGDAADPFNLIIDEDDQFIQFANRTKWWYYFFNKSAFEAIQSYE</sequence>
<proteinExistence type="predicted"/>
<gene>
    <name evidence="1" type="ORF">CO174_00480</name>
</gene>
<evidence type="ECO:0008006" key="3">
    <source>
        <dbReference type="Google" id="ProtNLM"/>
    </source>
</evidence>
<comment type="caution">
    <text evidence="1">The sequence shown here is derived from an EMBL/GenBank/DDBJ whole genome shotgun (WGS) entry which is preliminary data.</text>
</comment>
<reference evidence="2" key="1">
    <citation type="submission" date="2017-09" db="EMBL/GenBank/DDBJ databases">
        <title>Depth-based differentiation of microbial function through sediment-hosted aquifers and enrichment of novel symbionts in the deep terrestrial subsurface.</title>
        <authorList>
            <person name="Probst A.J."/>
            <person name="Ladd B."/>
            <person name="Jarett J.K."/>
            <person name="Geller-Mcgrath D.E."/>
            <person name="Sieber C.M.K."/>
            <person name="Emerson J.B."/>
            <person name="Anantharaman K."/>
            <person name="Thomas B.C."/>
            <person name="Malmstrom R."/>
            <person name="Stieglmeier M."/>
            <person name="Klingl A."/>
            <person name="Woyke T."/>
            <person name="Ryan C.M."/>
            <person name="Banfield J.F."/>
        </authorList>
    </citation>
    <scope>NUCLEOTIDE SEQUENCE [LARGE SCALE GENOMIC DNA]</scope>
</reference>
<dbReference type="AlphaFoldDB" id="A0A2M7XEF6"/>
<evidence type="ECO:0000313" key="1">
    <source>
        <dbReference type="EMBL" id="PJA46269.1"/>
    </source>
</evidence>
<dbReference type="Pfam" id="PF04977">
    <property type="entry name" value="DivIC"/>
    <property type="match status" value="1"/>
</dbReference>